<reference evidence="2" key="1">
    <citation type="journal article" date="2019" name="Int. J. Syst. Evol. Microbiol.">
        <title>The Global Catalogue of Microorganisms (GCM) 10K type strain sequencing project: providing services to taxonomists for standard genome sequencing and annotation.</title>
        <authorList>
            <consortium name="The Broad Institute Genomics Platform"/>
            <consortium name="The Broad Institute Genome Sequencing Center for Infectious Disease"/>
            <person name="Wu L."/>
            <person name="Ma J."/>
        </authorList>
    </citation>
    <scope>NUCLEOTIDE SEQUENCE [LARGE SCALE GENOMIC DNA]</scope>
    <source>
        <strain evidence="2">CGMCC 1.18439</strain>
    </source>
</reference>
<evidence type="ECO:0000313" key="2">
    <source>
        <dbReference type="Proteomes" id="UP000632154"/>
    </source>
</evidence>
<gene>
    <name evidence="1" type="ORF">GCM10017783_22730</name>
</gene>
<protein>
    <submittedName>
        <fullName evidence="1">Uncharacterized protein</fullName>
    </submittedName>
</protein>
<keyword evidence="2" id="KW-1185">Reference proteome</keyword>
<proteinExistence type="predicted"/>
<dbReference type="Proteomes" id="UP000632154">
    <property type="component" value="Unassembled WGS sequence"/>
</dbReference>
<name>A0ABQ3K9P0_9DEIO</name>
<accession>A0ABQ3K9P0</accession>
<dbReference type="EMBL" id="BNAL01000036">
    <property type="protein sequence ID" value="GHG09651.1"/>
    <property type="molecule type" value="Genomic_DNA"/>
</dbReference>
<comment type="caution">
    <text evidence="1">The sequence shown here is derived from an EMBL/GenBank/DDBJ whole genome shotgun (WGS) entry which is preliminary data.</text>
</comment>
<sequence>MAGPLRLGRVKHCDPAHTIYLEKLQELLRTSQWEELRRELLSADSALTGGQLAPAAVLALQAGLPEQAASWAQRAGERQLQAAAHLRMGHTEAALPLLQGADDHRAEVMRARAALLAGDPVQAQERAAQAHARAFEAGDAPSLLAAIALLGELELRGALESGSRTGLHAALNVLAEGLKIAEIVNEPADPHVLALIALTQHHINSGPKAQATAAKALDRSLAFSPAQVLALTVLGRHEEAQGQAAAGTLADAWWTWAQP</sequence>
<organism evidence="1 2">
    <name type="scientific">Deinococcus piscis</name>
    <dbReference type="NCBI Taxonomy" id="394230"/>
    <lineage>
        <taxon>Bacteria</taxon>
        <taxon>Thermotogati</taxon>
        <taxon>Deinococcota</taxon>
        <taxon>Deinococci</taxon>
        <taxon>Deinococcales</taxon>
        <taxon>Deinococcaceae</taxon>
        <taxon>Deinococcus</taxon>
    </lineage>
</organism>
<evidence type="ECO:0000313" key="1">
    <source>
        <dbReference type="EMBL" id="GHG09651.1"/>
    </source>
</evidence>